<sequence>MKDVLCLLAIFFAYGLAGHLDYQDAVAMEEAMRQDDPPSCATPQFEPAPTRLARAEPHIPPACRPEDHEGIEK</sequence>
<reference evidence="2 3" key="1">
    <citation type="submission" date="2019-03" db="EMBL/GenBank/DDBJ databases">
        <authorList>
            <person name="Sebastian G."/>
            <person name="Baumann P."/>
            <person name="Ruckert C."/>
            <person name="Kalinowski J."/>
            <person name="Nebel B."/>
            <person name="Takors R."/>
            <person name="Blombach B."/>
        </authorList>
    </citation>
    <scope>NUCLEOTIDE SEQUENCE [LARGE SCALE GENOMIC DNA]</scope>
    <source>
        <strain evidence="2 3">DSM 1084</strain>
    </source>
</reference>
<evidence type="ECO:0000313" key="3">
    <source>
        <dbReference type="Proteomes" id="UP000293912"/>
    </source>
</evidence>
<dbReference type="RefSeq" id="WP_133156796.1">
    <property type="nucleotide sequence ID" value="NZ_CP037867.1"/>
</dbReference>
<evidence type="ECO:0000256" key="1">
    <source>
        <dbReference type="SAM" id="MobiDB-lite"/>
    </source>
</evidence>
<feature type="region of interest" description="Disordered" evidence="1">
    <location>
        <begin position="52"/>
        <end position="73"/>
    </location>
</feature>
<protein>
    <submittedName>
        <fullName evidence="2">Uncharacterized protein</fullName>
    </submittedName>
</protein>
<dbReference type="AlphaFoldDB" id="A0A4P6X3Y0"/>
<gene>
    <name evidence="2" type="ORF">HPF_12445</name>
</gene>
<feature type="compositionally biased region" description="Basic and acidic residues" evidence="1">
    <location>
        <begin position="64"/>
        <end position="73"/>
    </location>
</feature>
<dbReference type="KEGG" id="hpse:HPF_12445"/>
<name>A0A4P6X3Y0_HYDPS</name>
<dbReference type="EMBL" id="CP037867">
    <property type="protein sequence ID" value="QBM28501.1"/>
    <property type="molecule type" value="Genomic_DNA"/>
</dbReference>
<accession>A0A4P6X3Y0</accession>
<proteinExistence type="predicted"/>
<evidence type="ECO:0000313" key="2">
    <source>
        <dbReference type="EMBL" id="QBM28501.1"/>
    </source>
</evidence>
<organism evidence="2 3">
    <name type="scientific">Hydrogenophaga pseudoflava</name>
    <name type="common">Pseudomonas carboxydoflava</name>
    <dbReference type="NCBI Taxonomy" id="47421"/>
    <lineage>
        <taxon>Bacteria</taxon>
        <taxon>Pseudomonadati</taxon>
        <taxon>Pseudomonadota</taxon>
        <taxon>Betaproteobacteria</taxon>
        <taxon>Burkholderiales</taxon>
        <taxon>Comamonadaceae</taxon>
        <taxon>Hydrogenophaga</taxon>
    </lineage>
</organism>
<keyword evidence="3" id="KW-1185">Reference proteome</keyword>
<dbReference type="Proteomes" id="UP000293912">
    <property type="component" value="Chromosome"/>
</dbReference>